<reference evidence="1" key="1">
    <citation type="journal article" date="2022" name="Nat. Microbiol.">
        <title>Unique mobile elements and scalable gene flow at the prokaryote-eukaryote boundary revealed by circularized Asgard archaea genomes.</title>
        <authorList>
            <person name="Wu F."/>
            <person name="Speth D.R."/>
            <person name="Philosof A."/>
            <person name="Cremiere A."/>
            <person name="Narayanan A."/>
            <person name="Barco R.A."/>
            <person name="Connon S.A."/>
            <person name="Amend J.P."/>
            <person name="Antoshechkin I.A."/>
            <person name="Orphan V.J."/>
        </authorList>
    </citation>
    <scope>NUCLEOTIDE SEQUENCE</scope>
    <source>
        <strain evidence="1">PM71</strain>
    </source>
</reference>
<accession>A0A9Y1BKG4</accession>
<organism evidence="1">
    <name type="scientific">Candidatus Heimdallarchaeum aukensis</name>
    <dbReference type="NCBI Taxonomy" id="2876573"/>
    <lineage>
        <taxon>Archaea</taxon>
        <taxon>Promethearchaeati</taxon>
        <taxon>Candidatus Heimdallarchaeota</taxon>
        <taxon>Candidatus Heimdallarchaeia (ex Rinke et al. 2021) (nom. nud.)</taxon>
        <taxon>Candidatus Heimdallarchaeales</taxon>
        <taxon>Candidatus Heimdallarchaeaceae</taxon>
        <taxon>Candidatus Heimdallarchaeum</taxon>
    </lineage>
</organism>
<dbReference type="AlphaFoldDB" id="A0A9Y1BKG4"/>
<sequence length="519" mass="60602">MTTGKLLWGSTRYFINIEPNTNLFSTALGGTVSFHDKSGLINERVCKNLHEVVKTVFEFWATILAPHETRVARWIEEFLQELGINADYRLILRLLKTDTILEKPIEDLIVDTKPLDTRKQEENWEIEEDTRVIGKENTLSELPDDEYAKKELIFKIIEDNKYQYPEKIKSTNSFRTPDGKLVTTEKDNSILVGEGIGDFVIESELENEYDAPIKDIKIVDQIPYCFKINKIDIHGAEVDPLKNKKDEFLEIIWNIPELAPKQKFQAKYYFRRRINRTILEVMDKKVINILNVFETIKTEGLQFVSETKYLNIHNRSIDELYITDDIPPEFEIQRSNPDVIPPTGTIEKAKMKGTTVRWQHKNVNMGQILTKTYQLDYYPYLFRAKKVVENENGETIIKSAKFIYLKSTESGYTILYVFKPTKNLEGAISIEDKIPLMHVITRKEPEYIQIIEENKDDYKKMTLILDVLKENEEQRIYLKISGDSSPMLETFSIFVNGQGEKEVLEKKSEVFRDLIRLPE</sequence>
<evidence type="ECO:0000313" key="1">
    <source>
        <dbReference type="EMBL" id="UJG40491.1"/>
    </source>
</evidence>
<dbReference type="EMBL" id="CP084166">
    <property type="protein sequence ID" value="UJG40491.1"/>
    <property type="molecule type" value="Genomic_DNA"/>
</dbReference>
<name>A0A9Y1BKG4_9ARCH</name>
<dbReference type="Proteomes" id="UP001201020">
    <property type="component" value="Chromosome"/>
</dbReference>
<proteinExistence type="predicted"/>
<protein>
    <submittedName>
        <fullName evidence="1">Uncharacterized protein</fullName>
    </submittedName>
</protein>
<gene>
    <name evidence="1" type="ORF">K9W45_11720</name>
</gene>